<dbReference type="InterPro" id="IPR006073">
    <property type="entry name" value="GTP-bd"/>
</dbReference>
<keyword evidence="3" id="KW-0963">Cytoplasm</keyword>
<dbReference type="GO" id="GO:0005525">
    <property type="term" value="F:GTP binding"/>
    <property type="evidence" value="ECO:0007669"/>
    <property type="project" value="UniProtKB-KW"/>
</dbReference>
<evidence type="ECO:0000256" key="3">
    <source>
        <dbReference type="PIRNR" id="PIRNR006230"/>
    </source>
</evidence>
<feature type="region of interest" description="Disordered" evidence="5">
    <location>
        <begin position="286"/>
        <end position="312"/>
    </location>
</feature>
<proteinExistence type="inferred from homology"/>
<dbReference type="STRING" id="980251.GCA_001642875_04617"/>
<dbReference type="OrthoDB" id="9779790at2"/>
<feature type="binding site" evidence="4">
    <location>
        <position position="166"/>
    </location>
    <ligand>
        <name>GTP</name>
        <dbReference type="ChEBI" id="CHEBI:37565"/>
    </ligand>
</feature>
<dbReference type="InterPro" id="IPR019991">
    <property type="entry name" value="GTP-bd_ribosome_bgen"/>
</dbReference>
<evidence type="ECO:0000256" key="1">
    <source>
        <dbReference type="ARBA" id="ARBA00022741"/>
    </source>
</evidence>
<feature type="domain" description="G" evidence="6">
    <location>
        <begin position="116"/>
        <end position="169"/>
    </location>
</feature>
<evidence type="ECO:0000256" key="5">
    <source>
        <dbReference type="SAM" id="MobiDB-lite"/>
    </source>
</evidence>
<accession>A0A5B9P6T7</accession>
<name>A0A5B9P6T7_9BACT</name>
<evidence type="ECO:0000256" key="4">
    <source>
        <dbReference type="PIRSR" id="PIRSR006230-1"/>
    </source>
</evidence>
<dbReference type="EMBL" id="CP042912">
    <property type="protein sequence ID" value="QEG20366.1"/>
    <property type="molecule type" value="Genomic_DNA"/>
</dbReference>
<evidence type="ECO:0000259" key="6">
    <source>
        <dbReference type="Pfam" id="PF01926"/>
    </source>
</evidence>
<dbReference type="AlphaFoldDB" id="A0A5B9P6T7"/>
<dbReference type="Gene3D" id="1.10.1580.10">
    <property type="match status" value="1"/>
</dbReference>
<reference evidence="7 8" key="1">
    <citation type="submission" date="2019-08" db="EMBL/GenBank/DDBJ databases">
        <title>Deep-cultivation of Planctomycetes and their phenomic and genomic characterization uncovers novel biology.</title>
        <authorList>
            <person name="Wiegand S."/>
            <person name="Jogler M."/>
            <person name="Boedeker C."/>
            <person name="Pinto D."/>
            <person name="Vollmers J."/>
            <person name="Rivas-Marin E."/>
            <person name="Kohn T."/>
            <person name="Peeters S.H."/>
            <person name="Heuer A."/>
            <person name="Rast P."/>
            <person name="Oberbeckmann S."/>
            <person name="Bunk B."/>
            <person name="Jeske O."/>
            <person name="Meyerdierks A."/>
            <person name="Storesund J.E."/>
            <person name="Kallscheuer N."/>
            <person name="Luecker S."/>
            <person name="Lage O.M."/>
            <person name="Pohl T."/>
            <person name="Merkel B.J."/>
            <person name="Hornburger P."/>
            <person name="Mueller R.-W."/>
            <person name="Bruemmer F."/>
            <person name="Labrenz M."/>
            <person name="Spormann A.M."/>
            <person name="Op den Camp H."/>
            <person name="Overmann J."/>
            <person name="Amann R."/>
            <person name="Jetten M.S.M."/>
            <person name="Mascher T."/>
            <person name="Medema M.H."/>
            <person name="Devos D.P."/>
            <person name="Kaster A.-K."/>
            <person name="Ovreas L."/>
            <person name="Rohde M."/>
            <person name="Galperin M.Y."/>
            <person name="Jogler C."/>
        </authorList>
    </citation>
    <scope>NUCLEOTIDE SEQUENCE [LARGE SCALE GENOMIC DNA]</scope>
    <source>
        <strain evidence="7 8">FC18</strain>
    </source>
</reference>
<feature type="compositionally biased region" description="Basic residues" evidence="5">
    <location>
        <begin position="295"/>
        <end position="312"/>
    </location>
</feature>
<dbReference type="GO" id="GO:0005737">
    <property type="term" value="C:cytoplasm"/>
    <property type="evidence" value="ECO:0007669"/>
    <property type="project" value="UniProtKB-SubCell"/>
</dbReference>
<sequence length="312" mass="35378">MSEKIQWFPGHMNKARNQFRDGLPKVHMVIEVLDARIPFSSQNPMLEELRGDKPVLKVLAKSDLADPERTKLWQEWFERQKGVRAKPISIENIPQILGIKQICLKMIPNQEFVKSMVVGVPNVGKSTLINKLAGRTIAKTGNEPAVTKSQQRINIGQGISLFDTPGMLWPNVENRHSGFRLASVGSVKDTALDYEEVAAFAGKFLLEQYPDRLVERYGFDSIPNDIVELFDAIGHKRGCLGKNAVVNYERVSRILITEFRSGKLGPITMETPDMVERELVELEKAKAEKAEKKQARDKKRKDAFKARNKNNR</sequence>
<dbReference type="GO" id="GO:0003924">
    <property type="term" value="F:GTPase activity"/>
    <property type="evidence" value="ECO:0007669"/>
    <property type="project" value="TreeGrafter"/>
</dbReference>
<dbReference type="InterPro" id="IPR023179">
    <property type="entry name" value="GTP-bd_ortho_bundle_sf"/>
</dbReference>
<protein>
    <recommendedName>
        <fullName evidence="3">Ribosome biogenesis GTPase A</fullName>
    </recommendedName>
</protein>
<comment type="subcellular location">
    <subcellularLocation>
        <location evidence="3">Cytoplasm</location>
    </subcellularLocation>
</comment>
<comment type="similarity">
    <text evidence="3">Belongs to the TRAFAC class YlqF/YawG GTPase family. MTG1 subfamily.</text>
</comment>
<dbReference type="NCBIfam" id="TIGR03596">
    <property type="entry name" value="GTPase_YlqF"/>
    <property type="match status" value="1"/>
</dbReference>
<comment type="function">
    <text evidence="3">Required for a late step of 50S ribosomal subunit assembly. Has GTPase activity.</text>
</comment>
<dbReference type="GO" id="GO:0006412">
    <property type="term" value="P:translation"/>
    <property type="evidence" value="ECO:0007669"/>
    <property type="project" value="TreeGrafter"/>
</dbReference>
<dbReference type="FunFam" id="1.10.1580.10:FF:000003">
    <property type="entry name" value="Ribosome biogenesis GTPase A"/>
    <property type="match status" value="1"/>
</dbReference>
<organism evidence="7 8">
    <name type="scientific">Mariniblastus fucicola</name>
    <dbReference type="NCBI Taxonomy" id="980251"/>
    <lineage>
        <taxon>Bacteria</taxon>
        <taxon>Pseudomonadati</taxon>
        <taxon>Planctomycetota</taxon>
        <taxon>Planctomycetia</taxon>
        <taxon>Pirellulales</taxon>
        <taxon>Pirellulaceae</taxon>
        <taxon>Mariniblastus</taxon>
    </lineage>
</organism>
<dbReference type="RefSeq" id="WP_075082606.1">
    <property type="nucleotide sequence ID" value="NZ_CP042912.1"/>
</dbReference>
<keyword evidence="8" id="KW-1185">Reference proteome</keyword>
<dbReference type="PANTHER" id="PTHR45782">
    <property type="entry name" value="MITOCHONDRIAL RIBOSOME-ASSOCIATED GTPASE 1"/>
    <property type="match status" value="1"/>
</dbReference>
<dbReference type="KEGG" id="mff:MFFC18_02130"/>
<keyword evidence="2 3" id="KW-0342">GTP-binding</keyword>
<dbReference type="InterPro" id="IPR016478">
    <property type="entry name" value="GTPase_MTG1"/>
</dbReference>
<dbReference type="Gene3D" id="3.40.50.300">
    <property type="entry name" value="P-loop containing nucleotide triphosphate hydrolases"/>
    <property type="match status" value="1"/>
</dbReference>
<evidence type="ECO:0000313" key="8">
    <source>
        <dbReference type="Proteomes" id="UP000322214"/>
    </source>
</evidence>
<evidence type="ECO:0000313" key="7">
    <source>
        <dbReference type="EMBL" id="QEG20366.1"/>
    </source>
</evidence>
<feature type="binding site" evidence="4">
    <location>
        <begin position="122"/>
        <end position="127"/>
    </location>
    <ligand>
        <name>GTP</name>
        <dbReference type="ChEBI" id="CHEBI:37565"/>
    </ligand>
</feature>
<dbReference type="SUPFAM" id="SSF52540">
    <property type="entry name" value="P-loop containing nucleoside triphosphate hydrolases"/>
    <property type="match status" value="1"/>
</dbReference>
<dbReference type="PIRSF" id="PIRSF006230">
    <property type="entry name" value="MG442"/>
    <property type="match status" value="1"/>
</dbReference>
<dbReference type="CDD" id="cd01856">
    <property type="entry name" value="YlqF"/>
    <property type="match status" value="1"/>
</dbReference>
<dbReference type="InterPro" id="IPR027417">
    <property type="entry name" value="P-loop_NTPase"/>
</dbReference>
<gene>
    <name evidence="7" type="primary">rbgA</name>
    <name evidence="7" type="ORF">MFFC18_02130</name>
</gene>
<keyword evidence="1 3" id="KW-0547">Nucleotide-binding</keyword>
<evidence type="ECO:0000256" key="2">
    <source>
        <dbReference type="ARBA" id="ARBA00023134"/>
    </source>
</evidence>
<dbReference type="Proteomes" id="UP000322214">
    <property type="component" value="Chromosome"/>
</dbReference>
<dbReference type="Pfam" id="PF01926">
    <property type="entry name" value="MMR_HSR1"/>
    <property type="match status" value="1"/>
</dbReference>
<dbReference type="PANTHER" id="PTHR45782:SF4">
    <property type="entry name" value="MITOCHONDRIAL RIBOSOME-ASSOCIATED GTPASE 1"/>
    <property type="match status" value="1"/>
</dbReference>